<keyword evidence="1" id="KW-1133">Transmembrane helix</keyword>
<dbReference type="EMBL" id="CAJNOV010017206">
    <property type="protein sequence ID" value="CAF1602696.1"/>
    <property type="molecule type" value="Genomic_DNA"/>
</dbReference>
<dbReference type="GO" id="GO:0005886">
    <property type="term" value="C:plasma membrane"/>
    <property type="evidence" value="ECO:0007669"/>
    <property type="project" value="TreeGrafter"/>
</dbReference>
<sequence>MVVRDHDVSRFADRSRELWSEQTMSEGDYEEKNCLGCCENCPFSSFFAFMLTLIGTAVCCACLFDPLQETIRRVNDVFGTEYIDPDWIRILRLAAIFVLAIMGGFSLILLIVGSLATGATRHQVYTGFRSRLGGRIATGFFSIIVYGLLLIWLFAMLTLVIPCMSVYILKSRCDEAFPESIDSVEQTSPPIVSCLTPGSYGIPVPKQKPDVKICQDRFKELCTLTDRSYRYIGALVGSFLVVMGLIHFLCSLVANYAHIKDGRKLCDYEEAICEEIETSKLNHG</sequence>
<dbReference type="OrthoDB" id="9993736at2759"/>
<evidence type="ECO:0000313" key="7">
    <source>
        <dbReference type="EMBL" id="CAF3745258.1"/>
    </source>
</evidence>
<evidence type="ECO:0000313" key="9">
    <source>
        <dbReference type="EMBL" id="CAF4139675.1"/>
    </source>
</evidence>
<dbReference type="GO" id="GO:0031175">
    <property type="term" value="P:neuron projection development"/>
    <property type="evidence" value="ECO:0007669"/>
    <property type="project" value="TreeGrafter"/>
</dbReference>
<evidence type="ECO:0000313" key="11">
    <source>
        <dbReference type="Proteomes" id="UP000663866"/>
    </source>
</evidence>
<keyword evidence="1" id="KW-0472">Membrane</keyword>
<keyword evidence="1" id="KW-0812">Transmembrane</keyword>
<feature type="transmembrane region" description="Helical" evidence="1">
    <location>
        <begin position="46"/>
        <end position="67"/>
    </location>
</feature>
<dbReference type="PANTHER" id="PTHR11683:SF12">
    <property type="entry name" value="M6, ISOFORM F"/>
    <property type="match status" value="1"/>
</dbReference>
<dbReference type="Proteomes" id="UP000663855">
    <property type="component" value="Unassembled WGS sequence"/>
</dbReference>
<dbReference type="EMBL" id="CAJOBF010000348">
    <property type="protein sequence ID" value="CAF3802582.1"/>
    <property type="molecule type" value="Genomic_DNA"/>
</dbReference>
<protein>
    <recommendedName>
        <fullName evidence="12">Neuronal membrane glycoprotein M6-b</fullName>
    </recommendedName>
</protein>
<name>A0A816K976_9BILA</name>
<dbReference type="Proteomes" id="UP000663856">
    <property type="component" value="Unassembled WGS sequence"/>
</dbReference>
<keyword evidence="11" id="KW-1185">Reference proteome</keyword>
<dbReference type="EMBL" id="CAJOBG010000047">
    <property type="protein sequence ID" value="CAF3745258.1"/>
    <property type="molecule type" value="Genomic_DNA"/>
</dbReference>
<evidence type="ECO:0000313" key="4">
    <source>
        <dbReference type="EMBL" id="CAF1910904.1"/>
    </source>
</evidence>
<dbReference type="EMBL" id="CAJOBI010009505">
    <property type="protein sequence ID" value="CAF4139675.1"/>
    <property type="molecule type" value="Genomic_DNA"/>
</dbReference>
<feature type="transmembrane region" description="Helical" evidence="1">
    <location>
        <begin position="87"/>
        <end position="115"/>
    </location>
</feature>
<dbReference type="Proteomes" id="UP000676336">
    <property type="component" value="Unassembled WGS sequence"/>
</dbReference>
<organism evidence="4 10">
    <name type="scientific">Rotaria magnacalcarata</name>
    <dbReference type="NCBI Taxonomy" id="392030"/>
    <lineage>
        <taxon>Eukaryota</taxon>
        <taxon>Metazoa</taxon>
        <taxon>Spiralia</taxon>
        <taxon>Gnathifera</taxon>
        <taxon>Rotifera</taxon>
        <taxon>Eurotatoria</taxon>
        <taxon>Bdelloidea</taxon>
        <taxon>Philodinida</taxon>
        <taxon>Philodinidae</taxon>
        <taxon>Rotaria</taxon>
    </lineage>
</organism>
<dbReference type="InterPro" id="IPR001614">
    <property type="entry name" value="Myelin_PLP"/>
</dbReference>
<comment type="caution">
    <text evidence="4">The sequence shown here is derived from an EMBL/GenBank/DDBJ whole genome shotgun (WGS) entry which is preliminary data.</text>
</comment>
<accession>A0A816K976</accession>
<evidence type="ECO:0000313" key="10">
    <source>
        <dbReference type="Proteomes" id="UP000663824"/>
    </source>
</evidence>
<dbReference type="Proteomes" id="UP000663842">
    <property type="component" value="Unassembled WGS sequence"/>
</dbReference>
<evidence type="ECO:0000256" key="1">
    <source>
        <dbReference type="SAM" id="Phobius"/>
    </source>
</evidence>
<proteinExistence type="predicted"/>
<dbReference type="Proteomes" id="UP000663824">
    <property type="component" value="Unassembled WGS sequence"/>
</dbReference>
<dbReference type="Pfam" id="PF01275">
    <property type="entry name" value="Myelin_PLP"/>
    <property type="match status" value="1"/>
</dbReference>
<dbReference type="Proteomes" id="UP000663887">
    <property type="component" value="Unassembled WGS sequence"/>
</dbReference>
<evidence type="ECO:0000313" key="2">
    <source>
        <dbReference type="EMBL" id="CAF1602696.1"/>
    </source>
</evidence>
<evidence type="ECO:0000313" key="5">
    <source>
        <dbReference type="EMBL" id="CAF2097547.1"/>
    </source>
</evidence>
<dbReference type="PANTHER" id="PTHR11683">
    <property type="entry name" value="MYELIN PROTEOLIPID"/>
    <property type="match status" value="1"/>
</dbReference>
<reference evidence="4" key="1">
    <citation type="submission" date="2021-02" db="EMBL/GenBank/DDBJ databases">
        <authorList>
            <person name="Nowell W R."/>
        </authorList>
    </citation>
    <scope>NUCLEOTIDE SEQUENCE</scope>
</reference>
<feature type="transmembrane region" description="Helical" evidence="1">
    <location>
        <begin position="231"/>
        <end position="254"/>
    </location>
</feature>
<feature type="transmembrane region" description="Helical" evidence="1">
    <location>
        <begin position="136"/>
        <end position="169"/>
    </location>
</feature>
<dbReference type="Proteomes" id="UP000663866">
    <property type="component" value="Unassembled WGS sequence"/>
</dbReference>
<dbReference type="EMBL" id="CAJNRF010008108">
    <property type="protein sequence ID" value="CAF2097547.1"/>
    <property type="molecule type" value="Genomic_DNA"/>
</dbReference>
<dbReference type="EMBL" id="CAJNRE010000049">
    <property type="protein sequence ID" value="CAF1910904.1"/>
    <property type="molecule type" value="Genomic_DNA"/>
</dbReference>
<dbReference type="Proteomes" id="UP000663834">
    <property type="component" value="Unassembled WGS sequence"/>
</dbReference>
<evidence type="ECO:0000313" key="6">
    <source>
        <dbReference type="EMBL" id="CAF2122143.1"/>
    </source>
</evidence>
<dbReference type="EMBL" id="CAJNRG010010399">
    <property type="protein sequence ID" value="CAF2122143.1"/>
    <property type="molecule type" value="Genomic_DNA"/>
</dbReference>
<evidence type="ECO:0000313" key="3">
    <source>
        <dbReference type="EMBL" id="CAF1626383.1"/>
    </source>
</evidence>
<gene>
    <name evidence="2" type="ORF">CJN711_LOCUS35394</name>
    <name evidence="3" type="ORF">KQP761_LOCUS25432</name>
    <name evidence="4" type="ORF">MBJ925_LOCUS783</name>
    <name evidence="7" type="ORF">OVN521_LOCUS811</name>
    <name evidence="9" type="ORF">SMN809_LOCUS19181</name>
    <name evidence="8" type="ORF">UXM345_LOCUS4897</name>
    <name evidence="5" type="ORF">WKI299_LOCUS19471</name>
    <name evidence="6" type="ORF">XDN619_LOCUS22938</name>
</gene>
<evidence type="ECO:0000313" key="8">
    <source>
        <dbReference type="EMBL" id="CAF3802582.1"/>
    </source>
</evidence>
<dbReference type="AlphaFoldDB" id="A0A816K976"/>
<evidence type="ECO:0008006" key="12">
    <source>
        <dbReference type="Google" id="ProtNLM"/>
    </source>
</evidence>
<dbReference type="EMBL" id="CAJNOW010013889">
    <property type="protein sequence ID" value="CAF1626383.1"/>
    <property type="molecule type" value="Genomic_DNA"/>
</dbReference>